<dbReference type="EMBL" id="JADIMZ010000123">
    <property type="protein sequence ID" value="MBO8433276.1"/>
    <property type="molecule type" value="Genomic_DNA"/>
</dbReference>
<evidence type="ECO:0008006" key="4">
    <source>
        <dbReference type="Google" id="ProtNLM"/>
    </source>
</evidence>
<name>A0A9D9DVN8_9BACT</name>
<evidence type="ECO:0000256" key="1">
    <source>
        <dbReference type="SAM" id="SignalP"/>
    </source>
</evidence>
<dbReference type="AlphaFoldDB" id="A0A9D9DVN8"/>
<comment type="caution">
    <text evidence="2">The sequence shown here is derived from an EMBL/GenBank/DDBJ whole genome shotgun (WGS) entry which is preliminary data.</text>
</comment>
<evidence type="ECO:0000313" key="3">
    <source>
        <dbReference type="Proteomes" id="UP000823612"/>
    </source>
</evidence>
<feature type="chain" id="PRO_5039205608" description="Alginate export domain-containing protein" evidence="1">
    <location>
        <begin position="23"/>
        <end position="471"/>
    </location>
</feature>
<proteinExistence type="predicted"/>
<gene>
    <name evidence="2" type="ORF">IAB08_08320</name>
</gene>
<reference evidence="2" key="2">
    <citation type="journal article" date="2021" name="PeerJ">
        <title>Extensive microbial diversity within the chicken gut microbiome revealed by metagenomics and culture.</title>
        <authorList>
            <person name="Gilroy R."/>
            <person name="Ravi A."/>
            <person name="Getino M."/>
            <person name="Pursley I."/>
            <person name="Horton D.L."/>
            <person name="Alikhan N.F."/>
            <person name="Baker D."/>
            <person name="Gharbi K."/>
            <person name="Hall N."/>
            <person name="Watson M."/>
            <person name="Adriaenssens E.M."/>
            <person name="Foster-Nyarko E."/>
            <person name="Jarju S."/>
            <person name="Secka A."/>
            <person name="Antonio M."/>
            <person name="Oren A."/>
            <person name="Chaudhuri R.R."/>
            <person name="La Ragione R."/>
            <person name="Hildebrand F."/>
            <person name="Pallen M.J."/>
        </authorList>
    </citation>
    <scope>NUCLEOTIDE SEQUENCE</scope>
    <source>
        <strain evidence="2">2889</strain>
    </source>
</reference>
<protein>
    <recommendedName>
        <fullName evidence="4">Alginate export domain-containing protein</fullName>
    </recommendedName>
</protein>
<sequence>MKLKQFTLTFSLCLCASSFLLAAQASDKDTPSAKENHAQAEDTRFIISAEIRERGVYSHGYKQLLALDQQGSFFVGQRTRLNFDFQKGPLGFFVQIEDGRIWGETNGSHSQGLGVSQAYFHMDIGKGFGFKIGRMPLQYEDGRYLSYSSWDECPKTHDALVFNFRSQDKKTKVDLGASFSNTSDSYFLNPYGLDNYFKYLLIGYISHQFTPDFRLGLLSVTDFQEEKSWDSETGDYTYNPDKIYGRSTVGLYLELFKGSPVSALIYGYGQFGKLNTGQHVTSGLASFKMKYNALPKLELQLGYDFVSGDWMVEDFENKRGFSKFLGSTHSFLGIMDFFNPGSTTSCHAGLHQPLLSIIYRPAAKHSLELTGRYFWSVASPDSTIINDAWGQTATTYSSHNLGFEGSLIYKYKIRPDLSLEAGYALHTPTDFFEIMNEIMPGNSKFAHFGYIMISYKPTLFNLSKHMKRHND</sequence>
<dbReference type="Proteomes" id="UP000823612">
    <property type="component" value="Unassembled WGS sequence"/>
</dbReference>
<reference evidence="2" key="1">
    <citation type="submission" date="2020-10" db="EMBL/GenBank/DDBJ databases">
        <authorList>
            <person name="Gilroy R."/>
        </authorList>
    </citation>
    <scope>NUCLEOTIDE SEQUENCE</scope>
    <source>
        <strain evidence="2">2889</strain>
    </source>
</reference>
<accession>A0A9D9DVN8</accession>
<keyword evidence="1" id="KW-0732">Signal</keyword>
<organism evidence="2 3">
    <name type="scientific">Candidatus Pullibacteroides excrementavium</name>
    <dbReference type="NCBI Taxonomy" id="2840905"/>
    <lineage>
        <taxon>Bacteria</taxon>
        <taxon>Pseudomonadati</taxon>
        <taxon>Bacteroidota</taxon>
        <taxon>Bacteroidia</taxon>
        <taxon>Bacteroidales</taxon>
        <taxon>Candidatus Pullibacteroides</taxon>
    </lineage>
</organism>
<evidence type="ECO:0000313" key="2">
    <source>
        <dbReference type="EMBL" id="MBO8433276.1"/>
    </source>
</evidence>
<feature type="signal peptide" evidence="1">
    <location>
        <begin position="1"/>
        <end position="22"/>
    </location>
</feature>